<evidence type="ECO:0000313" key="2">
    <source>
        <dbReference type="Proteomes" id="UP000054621"/>
    </source>
</evidence>
<reference evidence="1 2" key="1">
    <citation type="submission" date="2015-11" db="EMBL/GenBank/DDBJ databases">
        <title>Genomic analysis of 38 Legionella species identifies large and diverse effector repertoires.</title>
        <authorList>
            <person name="Burstein D."/>
            <person name="Amaro F."/>
            <person name="Zusman T."/>
            <person name="Lifshitz Z."/>
            <person name="Cohen O."/>
            <person name="Gilbert J.A."/>
            <person name="Pupko T."/>
            <person name="Shuman H.A."/>
            <person name="Segal G."/>
        </authorList>
    </citation>
    <scope>NUCLEOTIDE SEQUENCE [LARGE SCALE GENOMIC DNA]</scope>
    <source>
        <strain evidence="1 2">Mt.St.Helens-4</strain>
    </source>
</reference>
<dbReference type="Proteomes" id="UP000054621">
    <property type="component" value="Unassembled WGS sequence"/>
</dbReference>
<name>A0A0W0YPP6_9GAMM</name>
<evidence type="ECO:0000313" key="1">
    <source>
        <dbReference type="EMBL" id="KTD58606.1"/>
    </source>
</evidence>
<protein>
    <submittedName>
        <fullName evidence="1">Uncharacterized protein</fullName>
    </submittedName>
</protein>
<proteinExistence type="predicted"/>
<dbReference type="AlphaFoldDB" id="A0A0W0YPP6"/>
<dbReference type="EMBL" id="LNYV01000013">
    <property type="protein sequence ID" value="KTD58606.1"/>
    <property type="molecule type" value="Genomic_DNA"/>
</dbReference>
<dbReference type="RefSeq" id="WP_128130891.1">
    <property type="nucleotide sequence ID" value="NZ_CAAAJE010000025.1"/>
</dbReference>
<sequence>MLDPTGRTIQLHDHMNLPHFFDISGTTGAVMQAAMGLLHKAGRSDLIDTSEKTIQLGMVLVGCNFYKQGYHNYYEVLPALNHSTTGPMNKGLLFQL</sequence>
<comment type="caution">
    <text evidence="1">The sequence shown here is derived from an EMBL/GenBank/DDBJ whole genome shotgun (WGS) entry which is preliminary data.</text>
</comment>
<gene>
    <name evidence="1" type="ORF">Lsai_1213</name>
</gene>
<dbReference type="STRING" id="28087.Lsai_1213"/>
<dbReference type="PATRIC" id="fig|28087.4.peg.1295"/>
<dbReference type="eggNOG" id="ENOG5031EPK">
    <property type="taxonomic scope" value="Bacteria"/>
</dbReference>
<organism evidence="1 2">
    <name type="scientific">Legionella sainthelensi</name>
    <dbReference type="NCBI Taxonomy" id="28087"/>
    <lineage>
        <taxon>Bacteria</taxon>
        <taxon>Pseudomonadati</taxon>
        <taxon>Pseudomonadota</taxon>
        <taxon>Gammaproteobacteria</taxon>
        <taxon>Legionellales</taxon>
        <taxon>Legionellaceae</taxon>
        <taxon>Legionella</taxon>
    </lineage>
</organism>
<accession>A0A0W0YPP6</accession>